<dbReference type="Proteomes" id="UP000464754">
    <property type="component" value="Chromosome"/>
</dbReference>
<reference evidence="2" key="1">
    <citation type="submission" date="2019-05" db="EMBL/GenBank/DDBJ databases">
        <title>Complete genome sequencing of Absiella argi strain JCM 30884.</title>
        <authorList>
            <person name="Sakamoto M."/>
            <person name="Murakami T."/>
            <person name="Mori H."/>
        </authorList>
    </citation>
    <scope>NUCLEOTIDE SEQUENCE [LARGE SCALE GENOMIC DNA]</scope>
    <source>
        <strain evidence="2">JCM 30884</strain>
    </source>
</reference>
<sequence length="276" mass="32357">MNHVSELYDNEGFHNAYTCAMKKVKEFPSCDLLILSCATLLQGMYMMEKPKPEKEILETIESLYERVLHSSNISIQQQARSMLISKYINQKDYEKAEQMLQMIPDKQPVDKKQKQIQLYMAKGNYEKAQKITQENLLMQANEIQTTLLTLLDIAIKTKQEEDSFYIAEVAKKNAEVLDLWEYISYLPLFQLYTAYKKPMKCMQVLIPMLKSFTHVKDISTSPLYRMIEVKKQDSTFAKKMQKTILQSIKDDEETAFLKNNKDFQTLLKQYSSEEDN</sequence>
<evidence type="ECO:0000313" key="2">
    <source>
        <dbReference type="Proteomes" id="UP000464754"/>
    </source>
</evidence>
<dbReference type="KEGG" id="aarg:Aargi30884_29060"/>
<proteinExistence type="predicted"/>
<evidence type="ECO:0000313" key="1">
    <source>
        <dbReference type="EMBL" id="BBK24003.1"/>
    </source>
</evidence>
<accession>A0A6N4TMM4</accession>
<dbReference type="RefSeq" id="WP_163052604.1">
    <property type="nucleotide sequence ID" value="NZ_AP019695.1"/>
</dbReference>
<organism evidence="1 2">
    <name type="scientific">Amedibacterium intestinale</name>
    <dbReference type="NCBI Taxonomy" id="2583452"/>
    <lineage>
        <taxon>Bacteria</taxon>
        <taxon>Bacillati</taxon>
        <taxon>Bacillota</taxon>
        <taxon>Erysipelotrichia</taxon>
        <taxon>Erysipelotrichales</taxon>
        <taxon>Erysipelotrichaceae</taxon>
        <taxon>Amedibacterium</taxon>
    </lineage>
</organism>
<dbReference type="AlphaFoldDB" id="A0A6N4TMM4"/>
<name>A0A6N4TMM4_9FIRM</name>
<protein>
    <submittedName>
        <fullName evidence="1">Uncharacterized protein</fullName>
    </submittedName>
</protein>
<dbReference type="EMBL" id="AP019695">
    <property type="protein sequence ID" value="BBK24003.1"/>
    <property type="molecule type" value="Genomic_DNA"/>
</dbReference>
<keyword evidence="2" id="KW-1185">Reference proteome</keyword>
<gene>
    <name evidence="1" type="ORF">Aargi30884_29060</name>
</gene>